<evidence type="ECO:0000256" key="3">
    <source>
        <dbReference type="SAM" id="MobiDB-lite"/>
    </source>
</evidence>
<dbReference type="SUPFAM" id="SSF50965">
    <property type="entry name" value="Galactose oxidase, central domain"/>
    <property type="match status" value="1"/>
</dbReference>
<dbReference type="PANTHER" id="PTHR46093:SF13">
    <property type="entry name" value="RAB9 EFFECTOR PROTEIN WITH KELCH MOTIFS"/>
    <property type="match status" value="1"/>
</dbReference>
<dbReference type="Gene3D" id="2.120.10.80">
    <property type="entry name" value="Kelch-type beta propeller"/>
    <property type="match status" value="2"/>
</dbReference>
<dbReference type="Pfam" id="PF24681">
    <property type="entry name" value="Kelch_KLHDC2_KLHL20_DRC7"/>
    <property type="match status" value="2"/>
</dbReference>
<dbReference type="SMART" id="SM00612">
    <property type="entry name" value="Kelch"/>
    <property type="match status" value="2"/>
</dbReference>
<organism evidence="4 5">
    <name type="scientific">Phoenix dactylifera</name>
    <name type="common">Date palm</name>
    <dbReference type="NCBI Taxonomy" id="42345"/>
    <lineage>
        <taxon>Eukaryota</taxon>
        <taxon>Viridiplantae</taxon>
        <taxon>Streptophyta</taxon>
        <taxon>Embryophyta</taxon>
        <taxon>Tracheophyta</taxon>
        <taxon>Spermatophyta</taxon>
        <taxon>Magnoliopsida</taxon>
        <taxon>Liliopsida</taxon>
        <taxon>Arecaceae</taxon>
        <taxon>Coryphoideae</taxon>
        <taxon>Phoeniceae</taxon>
        <taxon>Phoenix</taxon>
    </lineage>
</organism>
<dbReference type="RefSeq" id="XP_038985788.1">
    <property type="nucleotide sequence ID" value="XM_039129860.1"/>
</dbReference>
<dbReference type="InterPro" id="IPR015915">
    <property type="entry name" value="Kelch-typ_b-propeller"/>
</dbReference>
<evidence type="ECO:0000313" key="5">
    <source>
        <dbReference type="RefSeq" id="XP_038985788.1"/>
    </source>
</evidence>
<proteinExistence type="predicted"/>
<dbReference type="PANTHER" id="PTHR46093">
    <property type="entry name" value="ACYL-COA-BINDING DOMAIN-CONTAINING PROTEIN 5"/>
    <property type="match status" value="1"/>
</dbReference>
<keyword evidence="2" id="KW-0677">Repeat</keyword>
<keyword evidence="1" id="KW-0880">Kelch repeat</keyword>
<accession>A0A8B9AP43</accession>
<dbReference type="AlphaFoldDB" id="A0A8B9AP43"/>
<dbReference type="GeneID" id="103710132"/>
<dbReference type="OrthoDB" id="10251809at2759"/>
<dbReference type="Proteomes" id="UP000228380">
    <property type="component" value="Chromosome 9"/>
</dbReference>
<name>A0A8B9AP43_PHODC</name>
<sequence>MLLLSGNNVGLPGALKSSKLHQRFLFLREILLSKKRLELKIDAIRAGQGPASSYVAVPDIIATLCSSRTRSAPSSTTPILPRYFSELRSRGEAERASERGREMHWVKAESSDFSGNLPLPRSGHTAVNVGKSKVIFFGGFADRRFLDDISVYDIENKLWFTPDCTGSGSDGQAGPSPRAFHVAVAIDCNMFIFGGRSGSKRLGDFWMLDTDIWQWSELTSYGDLPSPREFAAASAIGNRKIVMHGGWDGKKWLSDVYILDTISLEWMELSVSGSAPPPRCGHSATMVEKRLLIFGGRGGGGPIMGDLWALKGLIEEENETPGWTQLKLPGQAPSPRCGHTVTSGGHYLLLFGGHGTGGWLSRYDIYHNDCIILDRVSVQWKLLTTSNELPPPRAYHSMACIGARYLLFGGFDGKSTFGDLWWLVPEDDSIAKRLLSAPPDILPESKSVTTLSGSPQSLPKESQTEQSPILELQKRLGISISSSKAQVNLVDEMEDKELHELSSRLAGETLPTRDQVACIQALRDHWRKSSERSIQLQELGPLLRDYQRLIIHKHLRIVSDSQFTTSNLPREDYRFFHLKSASQLRMDDIPKLLNEYKQLISN</sequence>
<feature type="compositionally biased region" description="Polar residues" evidence="3">
    <location>
        <begin position="446"/>
        <end position="466"/>
    </location>
</feature>
<protein>
    <submittedName>
        <fullName evidence="5">Protein GLUTELIN PRECURSOR ACCUMULATION 3 isoform X1</fullName>
    </submittedName>
</protein>
<feature type="region of interest" description="Disordered" evidence="3">
    <location>
        <begin position="445"/>
        <end position="466"/>
    </location>
</feature>
<dbReference type="InterPro" id="IPR011043">
    <property type="entry name" value="Gal_Oxase/kelch_b-propeller"/>
</dbReference>
<evidence type="ECO:0000256" key="2">
    <source>
        <dbReference type="ARBA" id="ARBA00022737"/>
    </source>
</evidence>
<reference evidence="4" key="1">
    <citation type="journal article" date="2019" name="Nat. Commun.">
        <title>Genome-wide association mapping of date palm fruit traits.</title>
        <authorList>
            <person name="Hazzouri K.M."/>
            <person name="Gros-Balthazard M."/>
            <person name="Flowers J.M."/>
            <person name="Copetti D."/>
            <person name="Lemansour A."/>
            <person name="Lebrun M."/>
            <person name="Masmoudi K."/>
            <person name="Ferrand S."/>
            <person name="Dhar M.I."/>
            <person name="Fresquez Z.A."/>
            <person name="Rosas U."/>
            <person name="Zhang J."/>
            <person name="Talag J."/>
            <person name="Lee S."/>
            <person name="Kudrna D."/>
            <person name="Powell R.F."/>
            <person name="Leitch I.J."/>
            <person name="Krueger R.R."/>
            <person name="Wing R.A."/>
            <person name="Amiri K.M.A."/>
            <person name="Purugganan M.D."/>
        </authorList>
    </citation>
    <scope>NUCLEOTIDE SEQUENCE [LARGE SCALE GENOMIC DNA]</scope>
    <source>
        <strain evidence="4">cv. Khalas</strain>
    </source>
</reference>
<dbReference type="InterPro" id="IPR006652">
    <property type="entry name" value="Kelch_1"/>
</dbReference>
<evidence type="ECO:0000313" key="4">
    <source>
        <dbReference type="Proteomes" id="UP000228380"/>
    </source>
</evidence>
<dbReference type="SUPFAM" id="SSF117281">
    <property type="entry name" value="Kelch motif"/>
    <property type="match status" value="1"/>
</dbReference>
<gene>
    <name evidence="5" type="primary">LOC103710132</name>
</gene>
<evidence type="ECO:0000256" key="1">
    <source>
        <dbReference type="ARBA" id="ARBA00022441"/>
    </source>
</evidence>
<reference evidence="5" key="2">
    <citation type="submission" date="2025-08" db="UniProtKB">
        <authorList>
            <consortium name="RefSeq"/>
        </authorList>
    </citation>
    <scope>IDENTIFICATION</scope>
    <source>
        <tissue evidence="5">Young leaves</tissue>
    </source>
</reference>
<keyword evidence="4" id="KW-1185">Reference proteome</keyword>